<evidence type="ECO:0000256" key="1">
    <source>
        <dbReference type="SAM" id="Phobius"/>
    </source>
</evidence>
<feature type="transmembrane region" description="Helical" evidence="1">
    <location>
        <begin position="271"/>
        <end position="294"/>
    </location>
</feature>
<evidence type="ECO:0000313" key="3">
    <source>
        <dbReference type="Proteomes" id="UP000179113"/>
    </source>
</evidence>
<feature type="transmembrane region" description="Helical" evidence="1">
    <location>
        <begin position="76"/>
        <end position="96"/>
    </location>
</feature>
<feature type="transmembrane region" description="Helical" evidence="1">
    <location>
        <begin position="211"/>
        <end position="228"/>
    </location>
</feature>
<protein>
    <recommendedName>
        <fullName evidence="4">Glycosyltransferase RgtA/B/C/D-like domain-containing protein</fullName>
    </recommendedName>
</protein>
<keyword evidence="1" id="KW-1133">Transmembrane helix</keyword>
<keyword evidence="1" id="KW-0472">Membrane</keyword>
<dbReference type="EMBL" id="MEWA01000031">
    <property type="protein sequence ID" value="OGC68830.1"/>
    <property type="molecule type" value="Genomic_DNA"/>
</dbReference>
<accession>A0A1F4WHI1</accession>
<evidence type="ECO:0008006" key="4">
    <source>
        <dbReference type="Google" id="ProtNLM"/>
    </source>
</evidence>
<proteinExistence type="predicted"/>
<feature type="transmembrane region" description="Helical" evidence="1">
    <location>
        <begin position="306"/>
        <end position="332"/>
    </location>
</feature>
<gene>
    <name evidence="2" type="ORF">A2415_02700</name>
</gene>
<reference evidence="2 3" key="1">
    <citation type="journal article" date="2016" name="Nat. Commun.">
        <title>Thousands of microbial genomes shed light on interconnected biogeochemical processes in an aquifer system.</title>
        <authorList>
            <person name="Anantharaman K."/>
            <person name="Brown C.T."/>
            <person name="Hug L.A."/>
            <person name="Sharon I."/>
            <person name="Castelle C.J."/>
            <person name="Probst A.J."/>
            <person name="Thomas B.C."/>
            <person name="Singh A."/>
            <person name="Wilkins M.J."/>
            <person name="Karaoz U."/>
            <person name="Brodie E.L."/>
            <person name="Williams K.H."/>
            <person name="Hubbard S.S."/>
            <person name="Banfield J.F."/>
        </authorList>
    </citation>
    <scope>NUCLEOTIDE SEQUENCE [LARGE SCALE GENOMIC DNA]</scope>
</reference>
<sequence length="375" mass="44836">MFEKFKNYFFLILTLIIMFLGIERRLYISFFINETSGGDFETHMRAVDEFIAGTNPYIWTVESYKNLESDPGNKGYAYLPGILYMNTFLFLIHLAVRFNLGFNIPLHIYITMPGIIATTLIGWFFIKNFYKVNNLAMLFTTALWFFNPYFYLKDDIEGYDTIVICLLLWAFYYLEKDDVISSFLFSLSVIFKTFPLITIFIFLLKAKDKKTFIITGILMFLLVSLPFFRSLDDFLIYIQGALLVHGDRFIQGRPYLYYISYYMKIEFFRIVPFKFYSISAIVSGWIASIGLYFIKFFKDKYVLSAIPFITFYILTPVLNKTYIIWGIPFFLMSAYTLFSKKYRFMFYLLNIGYWVFEYWYLAQWRDGFHIWHPIL</sequence>
<name>A0A1F4WHI1_UNCKA</name>
<comment type="caution">
    <text evidence="2">The sequence shown here is derived from an EMBL/GenBank/DDBJ whole genome shotgun (WGS) entry which is preliminary data.</text>
</comment>
<feature type="transmembrane region" description="Helical" evidence="1">
    <location>
        <begin position="344"/>
        <end position="361"/>
    </location>
</feature>
<evidence type="ECO:0000313" key="2">
    <source>
        <dbReference type="EMBL" id="OGC68830.1"/>
    </source>
</evidence>
<dbReference type="Proteomes" id="UP000179113">
    <property type="component" value="Unassembled WGS sequence"/>
</dbReference>
<feature type="transmembrane region" description="Helical" evidence="1">
    <location>
        <begin position="7"/>
        <end position="27"/>
    </location>
</feature>
<keyword evidence="1" id="KW-0812">Transmembrane</keyword>
<feature type="transmembrane region" description="Helical" evidence="1">
    <location>
        <begin position="108"/>
        <end position="126"/>
    </location>
</feature>
<feature type="transmembrane region" description="Helical" evidence="1">
    <location>
        <begin position="180"/>
        <end position="204"/>
    </location>
</feature>
<dbReference type="AlphaFoldDB" id="A0A1F4WHI1"/>
<feature type="transmembrane region" description="Helical" evidence="1">
    <location>
        <begin position="158"/>
        <end position="174"/>
    </location>
</feature>
<organism evidence="2 3">
    <name type="scientific">candidate division WWE3 bacterium RIFOXYC1_FULL_39_7</name>
    <dbReference type="NCBI Taxonomy" id="1802643"/>
    <lineage>
        <taxon>Bacteria</taxon>
        <taxon>Katanobacteria</taxon>
    </lineage>
</organism>